<protein>
    <submittedName>
        <fullName evidence="8">DNA helicase-2 / ATP-dependent DNA helicase PcrA</fullName>
    </submittedName>
</protein>
<dbReference type="OrthoDB" id="9787585at2"/>
<dbReference type="RefSeq" id="WP_093042647.1">
    <property type="nucleotide sequence ID" value="NZ_FNQR01000002.1"/>
</dbReference>
<keyword evidence="6" id="KW-0175">Coiled coil</keyword>
<keyword evidence="3 5" id="KW-0347">Helicase</keyword>
<dbReference type="InterPro" id="IPR014016">
    <property type="entry name" value="UvrD-like_ATP-bd"/>
</dbReference>
<dbReference type="PANTHER" id="PTHR11070">
    <property type="entry name" value="UVRD / RECB / PCRA DNA HELICASE FAMILY MEMBER"/>
    <property type="match status" value="1"/>
</dbReference>
<evidence type="ECO:0000256" key="2">
    <source>
        <dbReference type="ARBA" id="ARBA00022801"/>
    </source>
</evidence>
<feature type="domain" description="UvrD-like helicase ATP-binding" evidence="7">
    <location>
        <begin position="211"/>
        <end position="609"/>
    </location>
</feature>
<dbReference type="GO" id="GO:0016787">
    <property type="term" value="F:hydrolase activity"/>
    <property type="evidence" value="ECO:0007669"/>
    <property type="project" value="UniProtKB-UniRule"/>
</dbReference>
<keyword evidence="4 5" id="KW-0067">ATP-binding</keyword>
<reference evidence="8 9" key="1">
    <citation type="submission" date="2016-10" db="EMBL/GenBank/DDBJ databases">
        <authorList>
            <person name="de Groot N.N."/>
        </authorList>
    </citation>
    <scope>NUCLEOTIDE SEQUENCE [LARGE SCALE GENOMIC DNA]</scope>
    <source>
        <strain evidence="8 9">CCM7597</strain>
    </source>
</reference>
<dbReference type="GO" id="GO:0003677">
    <property type="term" value="F:DNA binding"/>
    <property type="evidence" value="ECO:0007669"/>
    <property type="project" value="InterPro"/>
</dbReference>
<evidence type="ECO:0000313" key="8">
    <source>
        <dbReference type="EMBL" id="SEA07011.1"/>
    </source>
</evidence>
<dbReference type="GO" id="GO:0043138">
    <property type="term" value="F:3'-5' DNA helicase activity"/>
    <property type="evidence" value="ECO:0007669"/>
    <property type="project" value="TreeGrafter"/>
</dbReference>
<evidence type="ECO:0000313" key="9">
    <source>
        <dbReference type="Proteomes" id="UP000198584"/>
    </source>
</evidence>
<dbReference type="STRING" id="571932.SAMN05421743_102367"/>
<evidence type="ECO:0000256" key="1">
    <source>
        <dbReference type="ARBA" id="ARBA00022741"/>
    </source>
</evidence>
<feature type="coiled-coil region" evidence="6">
    <location>
        <begin position="12"/>
        <end position="46"/>
    </location>
</feature>
<name>A0A1H3Y7G9_9BACI</name>
<feature type="binding site" evidence="5">
    <location>
        <begin position="232"/>
        <end position="239"/>
    </location>
    <ligand>
        <name>ATP</name>
        <dbReference type="ChEBI" id="CHEBI:30616"/>
    </ligand>
</feature>
<keyword evidence="9" id="KW-1185">Reference proteome</keyword>
<dbReference type="PANTHER" id="PTHR11070:SF17">
    <property type="entry name" value="DNA HELICASE IV"/>
    <property type="match status" value="1"/>
</dbReference>
<dbReference type="GO" id="GO:0005524">
    <property type="term" value="F:ATP binding"/>
    <property type="evidence" value="ECO:0007669"/>
    <property type="project" value="UniProtKB-UniRule"/>
</dbReference>
<dbReference type="NCBIfam" id="NF041464">
    <property type="entry name" value="HelD_BACSU"/>
    <property type="match status" value="1"/>
</dbReference>
<evidence type="ECO:0000259" key="7">
    <source>
        <dbReference type="PROSITE" id="PS51198"/>
    </source>
</evidence>
<dbReference type="GO" id="GO:0000725">
    <property type="term" value="P:recombinational repair"/>
    <property type="evidence" value="ECO:0007669"/>
    <property type="project" value="TreeGrafter"/>
</dbReference>
<organism evidence="8 9">
    <name type="scientific">Thalassobacillus cyri</name>
    <dbReference type="NCBI Taxonomy" id="571932"/>
    <lineage>
        <taxon>Bacteria</taxon>
        <taxon>Bacillati</taxon>
        <taxon>Bacillota</taxon>
        <taxon>Bacilli</taxon>
        <taxon>Bacillales</taxon>
        <taxon>Bacillaceae</taxon>
        <taxon>Thalassobacillus</taxon>
    </lineage>
</organism>
<keyword evidence="1 5" id="KW-0547">Nucleotide-binding</keyword>
<dbReference type="EMBL" id="FNQR01000002">
    <property type="protein sequence ID" value="SEA07011.1"/>
    <property type="molecule type" value="Genomic_DNA"/>
</dbReference>
<proteinExistence type="predicted"/>
<evidence type="ECO:0000256" key="6">
    <source>
        <dbReference type="SAM" id="Coils"/>
    </source>
</evidence>
<accession>A0A1H3Y7G9</accession>
<evidence type="ECO:0000256" key="3">
    <source>
        <dbReference type="ARBA" id="ARBA00022806"/>
    </source>
</evidence>
<dbReference type="InterPro" id="IPR048228">
    <property type="entry name" value="HelD_bacillota"/>
</dbReference>
<dbReference type="InterPro" id="IPR027785">
    <property type="entry name" value="UvrD-like_helicase_C"/>
</dbReference>
<dbReference type="Pfam" id="PF00580">
    <property type="entry name" value="UvrD-helicase"/>
    <property type="match status" value="1"/>
</dbReference>
<sequence>MEKNTRIWKQEQARVKEIIELIQAKRQSLEENTGQLKENIIDLRKNFWDDVTVNIDEPDEVIETYASIKQQAELLSERERSHGQFYKSIKLYSRLADSPYFGRIDFTEQGGQKETVYIGIGSLMDKEEDDFLIYDWRAPIASMYYDYSPGPAQYETPEGKMKGEMELKRQFLIRNGKITGMFDTGLTIGDELLQQVLGGNATSQMKSIVATIQKEQNQIIRYEKNDMLVVQGVAGSGKTSAAMQRIAYLLYRYRKTIRADQVLLFSPNQMFISYVASVLPELGEENMRQNTFQEYAAQRLDDEYTLESPFDQLEYLLSSQTEKNYDARIDGIHYKADLAFKQMIDQYVTKLAIQGMRFRNIKFRGELVVSRTEISEYFYKLNTNMSIPNKIELVMDWLLAKVDDLANEELTKDWPVEEATFMDKKDYLDAFKELQKNQRFNEETFDDYQREEQMLAKMIVERSLRPLRNKIKNLKFIHMKKLYRGLFEQDLPVDYPDNWKEIGEDTISAIQSKTLPAEDITPYLYLQDQIEGRKINPVIQYVFIDEAQDYSPFQFEFIQQLFPNAHFTLLGDYNQAILANVGEAPTILEAAGGYKNVKRIQLMRSYRSTKPIVHFTSRLIPGGHEIEAFNRDGRLPRLYGLHKRREQIDQLKKVIEERQKEGQETIAILGKTKEECQEIVSSLEGEFSLRFIYKESQPFEKGLMVLPVYLAKGIEFDSVIVPDASVSTYRQESERKLFYTACTRAMHELDICYIGEMSPFLKHVPRNLYEYE</sequence>
<dbReference type="InterPro" id="IPR000212">
    <property type="entry name" value="DNA_helicase_UvrD/REP"/>
</dbReference>
<evidence type="ECO:0000256" key="4">
    <source>
        <dbReference type="ARBA" id="ARBA00022840"/>
    </source>
</evidence>
<gene>
    <name evidence="8" type="ORF">SAMN05421743_102367</name>
</gene>
<dbReference type="AlphaFoldDB" id="A0A1H3Y7G9"/>
<evidence type="ECO:0000256" key="5">
    <source>
        <dbReference type="PROSITE-ProRule" id="PRU00560"/>
    </source>
</evidence>
<dbReference type="SUPFAM" id="SSF52540">
    <property type="entry name" value="P-loop containing nucleoside triphosphate hydrolases"/>
    <property type="match status" value="1"/>
</dbReference>
<dbReference type="Pfam" id="PF13538">
    <property type="entry name" value="UvrD_C_2"/>
    <property type="match status" value="1"/>
</dbReference>
<dbReference type="PROSITE" id="PS51198">
    <property type="entry name" value="UVRD_HELICASE_ATP_BIND"/>
    <property type="match status" value="1"/>
</dbReference>
<dbReference type="InterPro" id="IPR027417">
    <property type="entry name" value="P-loop_NTPase"/>
</dbReference>
<dbReference type="GO" id="GO:0005829">
    <property type="term" value="C:cytosol"/>
    <property type="evidence" value="ECO:0007669"/>
    <property type="project" value="TreeGrafter"/>
</dbReference>
<dbReference type="Gene3D" id="3.40.50.300">
    <property type="entry name" value="P-loop containing nucleotide triphosphate hydrolases"/>
    <property type="match status" value="3"/>
</dbReference>
<dbReference type="Proteomes" id="UP000198584">
    <property type="component" value="Unassembled WGS sequence"/>
</dbReference>
<keyword evidence="2 5" id="KW-0378">Hydrolase</keyword>